<dbReference type="SMART" id="SM00436">
    <property type="entry name" value="TOP1Bc"/>
    <property type="match status" value="1"/>
</dbReference>
<keyword evidence="6" id="KW-0460">Magnesium</keyword>
<dbReference type="InterPro" id="IPR005733">
    <property type="entry name" value="TopoI_bac-type"/>
</dbReference>
<dbReference type="InterPro" id="IPR003601">
    <property type="entry name" value="Topo_IA_2"/>
</dbReference>
<dbReference type="CDD" id="cd00186">
    <property type="entry name" value="TOP1Ac"/>
    <property type="match status" value="1"/>
</dbReference>
<sequence length="772" mass="89449">MSDLMFVESPTKVKSIGKYLNDKDMKILATKGHIRDLAKGWIGFGPGKLDIKWEDKNSSIIREIKKAADKANKIYLSTDPDREGEAISWHIFEVIGKDNQKKCLRAVFNEISEKAVKKAIDNPRELDQAQVDSYLARRLLDRWIGFKLSQYTGKKMGGESAGRVQSIALKFLADREEEIKSFKKEEWFILDVLLENDLKISLFQLSGELKDQIRIIETEDKSRIRFETSVDAENLIHKLDTSYRLEEISEPKLFFDNPPLPLKTSTLYEKSINIFGMKSDMVREVSQKLYEGINLGGEIVALITYPRTDKTELSSDFVQELKKYILSRYSTSYWQGDNLKLSESSMKKHAPLVQGAHEGIRPIDLSWTPSRVSKFITTNSPEYKVYSLIWAYTLAAFSKSTKIRTTRYFFNNQENLFVVSDIVEIFDGFKKFLREQGLLTFPESPNTVFKELRKGETYEQKSFSIESRQNKPPRKYSEASLIKALEKKGIGRPSTYPTISKTVLKRNYATIKNKYFEITELGIKISKDLDKNFSNFISYDYTRIMEEELDNISQSKTDWRKFLENLFVEWGDAFNKAEKIEIVEGRVCPECGAELAKKFAKKWKNYTSSSLGQFIGCTKYPQCKYLERSEISKKEAEFVDKNCPECSSQLVRRKNRWNRYFTACSAYPKCKYLEKEVVQFELVENEFCQGCSAQLIYRESAKRPGKKFKACPNFPSCRYISTGKSSQLLDTKCKLCDNFLKKIVSRWGNQFIACSSYPKCKYRENIVQDKKS</sequence>
<evidence type="ECO:0000256" key="8">
    <source>
        <dbReference type="ARBA" id="ARBA00023125"/>
    </source>
</evidence>
<dbReference type="PROSITE" id="PS00396">
    <property type="entry name" value="TOPO_IA_1"/>
    <property type="match status" value="1"/>
</dbReference>
<comment type="catalytic activity">
    <reaction evidence="1 10">
        <text>ATP-independent breakage of single-stranded DNA, followed by passage and rejoining.</text>
        <dbReference type="EC" id="5.6.2.1"/>
    </reaction>
</comment>
<dbReference type="InterPro" id="IPR013825">
    <property type="entry name" value="Topo_IA_cen_sub2"/>
</dbReference>
<dbReference type="SUPFAM" id="SSF57783">
    <property type="entry name" value="Zinc beta-ribbon"/>
    <property type="match status" value="2"/>
</dbReference>
<feature type="site" description="Interaction with DNA" evidence="10">
    <location>
        <position position="137"/>
    </location>
</feature>
<keyword evidence="5" id="KW-0862">Zinc</keyword>
<gene>
    <name evidence="10 13" type="primary">topA</name>
    <name evidence="13" type="ORF">MHM_05390</name>
</gene>
<evidence type="ECO:0000256" key="7">
    <source>
        <dbReference type="ARBA" id="ARBA00023029"/>
    </source>
</evidence>
<reference evidence="13" key="1">
    <citation type="submission" date="2011-11" db="EMBL/GenBank/DDBJ databases">
        <title>Complete genome sequence of Candidatus Mycoplasma haemominutum.</title>
        <authorList>
            <person name="Barker E.N."/>
            <person name="Darby A.C."/>
            <person name="Helps C.R."/>
            <person name="Peters I.R."/>
            <person name="Hughes M.A."/>
            <person name="Radford A.D."/>
            <person name="Novacco M."/>
            <person name="Boretti F."/>
            <person name="Hofmann-Lehmann R."/>
            <person name="Tasker S."/>
        </authorList>
    </citation>
    <scope>NUCLEOTIDE SEQUENCE</scope>
    <source>
        <strain evidence="13">Birmingham 1</strain>
    </source>
</reference>
<dbReference type="InterPro" id="IPR003602">
    <property type="entry name" value="Topo_IA_DNA-bd_dom"/>
</dbReference>
<name>G8C409_9MOLU</name>
<dbReference type="AlphaFoldDB" id="G8C409"/>
<dbReference type="GO" id="GO:0008270">
    <property type="term" value="F:zinc ion binding"/>
    <property type="evidence" value="ECO:0007669"/>
    <property type="project" value="UniProtKB-KW"/>
</dbReference>
<comment type="subunit">
    <text evidence="10">Monomer.</text>
</comment>
<dbReference type="GO" id="GO:0005694">
    <property type="term" value="C:chromosome"/>
    <property type="evidence" value="ECO:0007669"/>
    <property type="project" value="InterPro"/>
</dbReference>
<organism evidence="13">
    <name type="scientific">Candidatus Mycoplasma haematominutum 'Birmingham 1'</name>
    <dbReference type="NCBI Taxonomy" id="1116213"/>
    <lineage>
        <taxon>Bacteria</taxon>
        <taxon>Bacillati</taxon>
        <taxon>Mycoplasmatota</taxon>
        <taxon>Mollicutes</taxon>
        <taxon>Mycoplasmataceae</taxon>
        <taxon>Mycoplasma</taxon>
    </lineage>
</organism>
<evidence type="ECO:0000256" key="9">
    <source>
        <dbReference type="ARBA" id="ARBA00023235"/>
    </source>
</evidence>
<dbReference type="Pfam" id="PF01751">
    <property type="entry name" value="Toprim"/>
    <property type="match status" value="1"/>
</dbReference>
<dbReference type="PROSITE" id="PS52039">
    <property type="entry name" value="TOPO_IA_2"/>
    <property type="match status" value="1"/>
</dbReference>
<feature type="region of interest" description="Interaction with DNA" evidence="10">
    <location>
        <begin position="160"/>
        <end position="165"/>
    </location>
</feature>
<dbReference type="InterPro" id="IPR000380">
    <property type="entry name" value="Topo_IA"/>
</dbReference>
<feature type="active site" description="O-(5'-phospho-DNA)-tyrosine intermediate" evidence="10">
    <location>
        <position position="305"/>
    </location>
</feature>
<keyword evidence="3" id="KW-0479">Metal-binding</keyword>
<evidence type="ECO:0000256" key="3">
    <source>
        <dbReference type="ARBA" id="ARBA00022723"/>
    </source>
</evidence>
<evidence type="ECO:0000313" key="13">
    <source>
        <dbReference type="EMBL" id="CCE67057.1"/>
    </source>
</evidence>
<comment type="caution">
    <text evidence="10">Lacks conserved residue(s) required for the propagation of feature annotation.</text>
</comment>
<evidence type="ECO:0000256" key="2">
    <source>
        <dbReference type="ARBA" id="ARBA00009446"/>
    </source>
</evidence>
<feature type="site" description="Interaction with DNA" evidence="10">
    <location>
        <position position="138"/>
    </location>
</feature>
<dbReference type="Gene3D" id="2.70.20.10">
    <property type="entry name" value="Topoisomerase I, domain 3"/>
    <property type="match status" value="1"/>
</dbReference>
<dbReference type="EC" id="5.6.2.1" evidence="10"/>
<dbReference type="HAMAP" id="MF_00952">
    <property type="entry name" value="Topoisom_1_prok"/>
    <property type="match status" value="1"/>
</dbReference>
<feature type="domain" description="Topo IA-type catalytic" evidence="12">
    <location>
        <begin position="127"/>
        <end position="574"/>
    </location>
</feature>
<feature type="domain" description="Toprim" evidence="11">
    <location>
        <begin position="2"/>
        <end position="111"/>
    </location>
</feature>
<dbReference type="EMBL" id="HE613254">
    <property type="protein sequence ID" value="CCE67057.1"/>
    <property type="molecule type" value="Genomic_DNA"/>
</dbReference>
<dbReference type="PANTHER" id="PTHR42785:SF1">
    <property type="entry name" value="DNA TOPOISOMERASE"/>
    <property type="match status" value="1"/>
</dbReference>
<dbReference type="Gene3D" id="1.10.460.10">
    <property type="entry name" value="Topoisomerase I, domain 2"/>
    <property type="match status" value="1"/>
</dbReference>
<proteinExistence type="inferred from homology"/>
<dbReference type="NCBIfam" id="TIGR01051">
    <property type="entry name" value="topA_bact"/>
    <property type="match status" value="1"/>
</dbReference>
<dbReference type="InterPro" id="IPR013826">
    <property type="entry name" value="Topo_IA_cen_sub3"/>
</dbReference>
<evidence type="ECO:0000256" key="5">
    <source>
        <dbReference type="ARBA" id="ARBA00022833"/>
    </source>
</evidence>
<dbReference type="GO" id="GO:0006265">
    <property type="term" value="P:DNA topological change"/>
    <property type="evidence" value="ECO:0007669"/>
    <property type="project" value="UniProtKB-UniRule"/>
</dbReference>
<dbReference type="SMART" id="SM00437">
    <property type="entry name" value="TOP1Ac"/>
    <property type="match status" value="1"/>
</dbReference>
<comment type="similarity">
    <text evidence="2 10">Belongs to the type IA topoisomerase family.</text>
</comment>
<feature type="site" description="Interaction with DNA" evidence="10">
    <location>
        <position position="33"/>
    </location>
</feature>
<dbReference type="InterPro" id="IPR013498">
    <property type="entry name" value="Topo_IA_Znf"/>
</dbReference>
<dbReference type="GO" id="GO:0003917">
    <property type="term" value="F:DNA topoisomerase type I (single strand cut, ATP-independent) activity"/>
    <property type="evidence" value="ECO:0007669"/>
    <property type="project" value="UniProtKB-UniRule"/>
</dbReference>
<feature type="site" description="Interaction with DNA" evidence="10">
    <location>
        <position position="506"/>
    </location>
</feature>
<evidence type="ECO:0000259" key="11">
    <source>
        <dbReference type="PROSITE" id="PS50880"/>
    </source>
</evidence>
<dbReference type="Gene3D" id="1.10.290.10">
    <property type="entry name" value="Topoisomerase I, domain 4"/>
    <property type="match status" value="1"/>
</dbReference>
<keyword evidence="8 10" id="KW-0238">DNA-binding</keyword>
<dbReference type="Gene3D" id="3.40.50.140">
    <property type="match status" value="1"/>
</dbReference>
<dbReference type="HOGENOM" id="CLU_002929_4_3_14"/>
<feature type="site" description="Interaction with DNA" evidence="10">
    <location>
        <position position="141"/>
    </location>
</feature>
<protein>
    <recommendedName>
        <fullName evidence="10">DNA topoisomerase 1</fullName>
        <ecNumber evidence="10">5.6.2.1</ecNumber>
    </recommendedName>
    <alternativeName>
        <fullName evidence="10">DNA topoisomerase I</fullName>
    </alternativeName>
</protein>
<evidence type="ECO:0000256" key="4">
    <source>
        <dbReference type="ARBA" id="ARBA00022771"/>
    </source>
</evidence>
<dbReference type="Pfam" id="PF01396">
    <property type="entry name" value="Zn_ribbon_Top1"/>
    <property type="match status" value="4"/>
</dbReference>
<dbReference type="InterPro" id="IPR023405">
    <property type="entry name" value="Topo_IA_core_domain"/>
</dbReference>
<dbReference type="OrthoDB" id="9804262at2"/>
<evidence type="ECO:0000256" key="1">
    <source>
        <dbReference type="ARBA" id="ARBA00000213"/>
    </source>
</evidence>
<keyword evidence="9 10" id="KW-0413">Isomerase</keyword>
<dbReference type="PRINTS" id="PR00417">
    <property type="entry name" value="PRTPISMRASEI"/>
</dbReference>
<dbReference type="Gene3D" id="3.30.65.10">
    <property type="entry name" value="Bacterial Topoisomerase I, domain 1"/>
    <property type="match status" value="3"/>
</dbReference>
<accession>G8C409</accession>
<dbReference type="SMART" id="SM00493">
    <property type="entry name" value="TOPRIM"/>
    <property type="match status" value="1"/>
</dbReference>
<keyword evidence="4" id="KW-0863">Zinc-finger</keyword>
<dbReference type="SUPFAM" id="SSF56712">
    <property type="entry name" value="Prokaryotic type I DNA topoisomerase"/>
    <property type="match status" value="1"/>
</dbReference>
<dbReference type="KEGG" id="mhb:MHM_05390"/>
<reference evidence="13" key="2">
    <citation type="submission" date="2011-11" db="EMBL/GenBank/DDBJ databases">
        <authorList>
            <person name="Barker E."/>
        </authorList>
    </citation>
    <scope>NUCLEOTIDE SEQUENCE</scope>
    <source>
        <strain evidence="13">Birmingham 1</strain>
    </source>
</reference>
<dbReference type="InterPro" id="IPR013824">
    <property type="entry name" value="Topo_IA_cen_sub1"/>
</dbReference>
<evidence type="ECO:0000256" key="10">
    <source>
        <dbReference type="HAMAP-Rule" id="MF_00952"/>
    </source>
</evidence>
<keyword evidence="7 10" id="KW-0799">Topoisomerase</keyword>
<dbReference type="PATRIC" id="fig|1116213.3.peg.588"/>
<comment type="function">
    <text evidence="10">Releases the supercoiling and torsional tension of DNA, which is introduced during the DNA replication and transcription, by transiently cleaving and rejoining one strand of the DNA duplex. Introduces a single-strand break via transesterification at a target site in duplex DNA. The scissile phosphodiester is attacked by the catalytic tyrosine of the enzyme, resulting in the formation of a DNA-(5'-phosphotyrosyl)-enzyme intermediate and the expulsion of a 3'-OH DNA strand. The free DNA strand then undergoes passage around the unbroken strand, thus removing DNA supercoils. Finally, in the religation step, the DNA 3'-OH attacks the covalent intermediate to expel the active-site tyrosine and restore the DNA phosphodiester backbone.</text>
</comment>
<feature type="site" description="Interaction with DNA" evidence="10">
    <location>
        <position position="307"/>
    </location>
</feature>
<dbReference type="PROSITE" id="PS50880">
    <property type="entry name" value="TOPRIM"/>
    <property type="match status" value="1"/>
</dbReference>
<dbReference type="Pfam" id="PF01131">
    <property type="entry name" value="Topoisom_bac"/>
    <property type="match status" value="1"/>
</dbReference>
<evidence type="ECO:0000259" key="12">
    <source>
        <dbReference type="PROSITE" id="PS52039"/>
    </source>
</evidence>
<evidence type="ECO:0000256" key="6">
    <source>
        <dbReference type="ARBA" id="ARBA00022842"/>
    </source>
</evidence>
<dbReference type="PANTHER" id="PTHR42785">
    <property type="entry name" value="DNA TOPOISOMERASE, TYPE IA, CORE"/>
    <property type="match status" value="1"/>
</dbReference>
<dbReference type="InterPro" id="IPR028612">
    <property type="entry name" value="Topoisom_1_IA"/>
</dbReference>
<dbReference type="GO" id="GO:0003677">
    <property type="term" value="F:DNA binding"/>
    <property type="evidence" value="ECO:0007669"/>
    <property type="project" value="UniProtKB-KW"/>
</dbReference>
<dbReference type="InterPro" id="IPR013497">
    <property type="entry name" value="Topo_IA_cen"/>
</dbReference>
<dbReference type="InterPro" id="IPR023406">
    <property type="entry name" value="Topo_IA_AS"/>
</dbReference>
<dbReference type="InterPro" id="IPR006171">
    <property type="entry name" value="TOPRIM_dom"/>
</dbReference>